<dbReference type="InParanoid" id="A0A1X7URZ3"/>
<evidence type="ECO:0000256" key="1">
    <source>
        <dbReference type="SAM" id="MobiDB-lite"/>
    </source>
</evidence>
<feature type="region of interest" description="Disordered" evidence="1">
    <location>
        <begin position="59"/>
        <end position="78"/>
    </location>
</feature>
<dbReference type="EnsemblMetazoa" id="Aqu2.1.30750_001">
    <property type="protein sequence ID" value="Aqu2.1.30750_001"/>
    <property type="gene ID" value="Aqu2.1.30750"/>
</dbReference>
<evidence type="ECO:0000313" key="2">
    <source>
        <dbReference type="EnsemblMetazoa" id="Aqu2.1.30750_001"/>
    </source>
</evidence>
<name>A0A1X7URZ3_AMPQE</name>
<protein>
    <submittedName>
        <fullName evidence="2">Uncharacterized protein</fullName>
    </submittedName>
</protein>
<accession>A0A1X7URZ3</accession>
<dbReference type="eggNOG" id="ENOG502S9D9">
    <property type="taxonomic scope" value="Eukaryota"/>
</dbReference>
<dbReference type="AlphaFoldDB" id="A0A1X7URZ3"/>
<sequence length="270" mass="29663">MIIDHIEKVLTRLMFQGKIRAAMCLLTETSKGNVLNTKDSVKVSVNGTKESVPVIDTLRSKHPSSQSPHSSTFLQPNEQPSLSHVKVTGAHISLISQRIQDSTGPGWCDSSHWQDALLRFGTHSRRLCDSVAVLSRCLSNSIFHWDMTQALLVNRSIALDKCPGIQPIRVGETLLHIIGKAVCYVTREDAESICGVSKLCAGLKHGIKGAIHAMNDVFTDNDDHGALMVDARNAFSLILLIGPLCYGMFEFSGLERADLFLILTEDGLNW</sequence>
<organism evidence="2">
    <name type="scientific">Amphimedon queenslandica</name>
    <name type="common">Sponge</name>
    <dbReference type="NCBI Taxonomy" id="400682"/>
    <lineage>
        <taxon>Eukaryota</taxon>
        <taxon>Metazoa</taxon>
        <taxon>Porifera</taxon>
        <taxon>Demospongiae</taxon>
        <taxon>Heteroscleromorpha</taxon>
        <taxon>Haplosclerida</taxon>
        <taxon>Niphatidae</taxon>
        <taxon>Amphimedon</taxon>
    </lineage>
</organism>
<proteinExistence type="predicted"/>
<reference evidence="2" key="1">
    <citation type="submission" date="2017-05" db="UniProtKB">
        <authorList>
            <consortium name="EnsemblMetazoa"/>
        </authorList>
    </citation>
    <scope>IDENTIFICATION</scope>
</reference>